<dbReference type="InterPro" id="IPR021122">
    <property type="entry name" value="RNA_ligase_dom_REL/Rnl2"/>
</dbReference>
<keyword evidence="2" id="KW-0436">Ligase</keyword>
<accession>A0A2K9VCG6</accession>
<dbReference type="KEGG" id="vg:54988641"/>
<keyword evidence="3" id="KW-1185">Reference proteome</keyword>
<dbReference type="SUPFAM" id="SSF56091">
    <property type="entry name" value="DNA ligase/mRNA capping enzyme, catalytic domain"/>
    <property type="match status" value="1"/>
</dbReference>
<dbReference type="GeneID" id="54988641"/>
<dbReference type="Proteomes" id="UP000241463">
    <property type="component" value="Segment"/>
</dbReference>
<organism evidence="2 3">
    <name type="scientific">Lactobacillus phage Bacchae</name>
    <dbReference type="NCBI Taxonomy" id="2079429"/>
    <lineage>
        <taxon>Viruses</taxon>
        <taxon>Duplodnaviria</taxon>
        <taxon>Heunggongvirae</taxon>
        <taxon>Uroviricota</taxon>
        <taxon>Caudoviricetes</taxon>
        <taxon>Herelleviridae</taxon>
        <taxon>Harbinvirus</taxon>
        <taxon>Harbinvirus bacchae</taxon>
    </lineage>
</organism>
<dbReference type="Gene3D" id="3.30.470.30">
    <property type="entry name" value="DNA ligase/mRNA capping enzyme"/>
    <property type="match status" value="1"/>
</dbReference>
<dbReference type="RefSeq" id="YP_009798196.1">
    <property type="nucleotide sequence ID" value="NC_047924.1"/>
</dbReference>
<dbReference type="Pfam" id="PF09414">
    <property type="entry name" value="RNA_ligase"/>
    <property type="match status" value="1"/>
</dbReference>
<sequence>MNANMRKFQKINAYENEQLFENKLSNENKEVITIEPEDTLVITEKLDGSNASVEVLNGEVKSYSHKGELDANKKLNGFYGFVNDNADYLKHIGDNYIVFGEWLTKHRVQYKDEYYHKWYLFDVYDKSSHKYLGYHEAEKLYKDVLYGVDGIEMAPLLEDNVTGIGFNDLPKIQAKYSDKSNYSASGNMEGIVVTDLSKTVPTSQTTTGPLRIKLVNATFKESKHVKEHSESISLTEWINNNVTLARVSKKVLEGQDEGELPSELSFDWMRNGNTNKVATEVLLDAIEESPELPAEIKQLIRVSRAQARKYVALKVKNMI</sequence>
<feature type="domain" description="RNA ligase" evidence="1">
    <location>
        <begin position="39"/>
        <end position="202"/>
    </location>
</feature>
<evidence type="ECO:0000259" key="1">
    <source>
        <dbReference type="Pfam" id="PF09414"/>
    </source>
</evidence>
<reference evidence="2 3" key="1">
    <citation type="submission" date="2018-01" db="EMBL/GenBank/DDBJ databases">
        <title>Lactobacillus phages that infect wine-derived L. plantarum strains.</title>
        <authorList>
            <person name="Kyrkou I."/>
            <person name="Hestbjerg Hansen L."/>
        </authorList>
    </citation>
    <scope>NUCLEOTIDE SEQUENCE [LARGE SCALE GENOMIC DNA]</scope>
</reference>
<evidence type="ECO:0000313" key="2">
    <source>
        <dbReference type="EMBL" id="AUV59912.1"/>
    </source>
</evidence>
<dbReference type="GO" id="GO:0016874">
    <property type="term" value="F:ligase activity"/>
    <property type="evidence" value="ECO:0007669"/>
    <property type="project" value="UniProtKB-KW"/>
</dbReference>
<protein>
    <submittedName>
        <fullName evidence="2">Putative ligase</fullName>
    </submittedName>
</protein>
<evidence type="ECO:0000313" key="3">
    <source>
        <dbReference type="Proteomes" id="UP000241463"/>
    </source>
</evidence>
<name>A0A2K9VCG6_9CAUD</name>
<proteinExistence type="predicted"/>
<dbReference type="EMBL" id="MG765277">
    <property type="protein sequence ID" value="AUV59912.1"/>
    <property type="molecule type" value="Genomic_DNA"/>
</dbReference>